<feature type="domain" description="DUF6535" evidence="2">
    <location>
        <begin position="48"/>
        <end position="219"/>
    </location>
</feature>
<feature type="transmembrane region" description="Helical" evidence="1">
    <location>
        <begin position="73"/>
        <end position="91"/>
    </location>
</feature>
<sequence>MAQPYSRNMKNRSGGTRRHDDVLQEILSALKSSSIISPQASNKRMRMWHLYSKEAEDFDGELYDKYDGSMDSVMIFAGLFTAADATFASIMRPDLSPDPNLQTQALLQAVISTFNATSQPLTILEWTGPSRTTVWVQSLLYASLACSLFAALGGLLGKQWLSNYKTIEERGTIEARCKDRQRKLDGMKRWRFLAILDVLPTLLQLSLLLFGLALSAYMWDIQPTVAMVLIAANVTGTLFYLFVVVASLLDPDCPFQIPLSKILRKVPRYLHFAATYLARNIWRCAVHLWAMSSPIRKPSSFSDAESQVTQGDERMIYSSKTLKRDIQSLEQVAPQKQCLVSRGADLLDDGRCDPFLLQSIIWLSETSTNPVVLADAMHAVLEIKWSKDSIIDFPVDFLDSLLSWISTCFHLDPHGRLLPIYTSMPRLEVVSAAFLLIYWEKSSITPRQINAWADRSGRRFVDQRQDVLEALRKAVEHERRTSLSLLQQTLEWDVVARTSASHSSMSNEPVSSVFTPIIASETIFSRATLRLAQTLCLTADPACCHLLTLLETNDWDKLATVTTSDEVWSDYFLTFATSFGCLHHQVIGLDETQVAQLARIGPAFAMELTLRRLMVLLNDFIRDQGADPGTTRRDLSRWLSVLSQFITAFTRTRQTVNEYIYHFQLSDLCLETCLAVWRCTLPEPRALTASTDLIGSLLAAMRWIVPGTQHKQSWTPHISHLHWMTDFLATNCQVIEFLPLQQHKNGHILTIARLFAGISQLPHTAILDAHLSEDGKLLSSIDWALRCAASPRYRGLSSIPALRAETLSLIDFLLSPVAGTNNAYAALSNKVTNFAERLCVAAAHTPADGTERSWHHDQRFVSIVCKIAGSNMLTWMNDPANDVYIRRWVNIIARWHTLPTGDAADDNMNAMERMQQMGALSLLHCDRIFSSTDIYWSASQVTGIAVVLLAVGWRIRAANLENSHDANVLAFRTVTLLRRLHFKCVPTLHWWLEHIYGSLLRTLAVSPDLEPTLRQAKDALEEKVVSMKSSVVALDYS</sequence>
<keyword evidence="1" id="KW-0472">Membrane</keyword>
<protein>
    <recommendedName>
        <fullName evidence="2">DUF6535 domain-containing protein</fullName>
    </recommendedName>
</protein>
<feature type="transmembrane region" description="Helical" evidence="1">
    <location>
        <begin position="192"/>
        <end position="219"/>
    </location>
</feature>
<name>A0A4V2MVK0_9APHY</name>
<keyword evidence="1" id="KW-1133">Transmembrane helix</keyword>
<gene>
    <name evidence="3" type="ORF">EIP91_006225</name>
</gene>
<feature type="transmembrane region" description="Helical" evidence="1">
    <location>
        <begin position="225"/>
        <end position="249"/>
    </location>
</feature>
<evidence type="ECO:0000313" key="3">
    <source>
        <dbReference type="EMBL" id="TCD62927.1"/>
    </source>
</evidence>
<evidence type="ECO:0000313" key="4">
    <source>
        <dbReference type="Proteomes" id="UP000292702"/>
    </source>
</evidence>
<dbReference type="OrthoDB" id="3219854at2759"/>
<comment type="caution">
    <text evidence="3">The sequence shown here is derived from an EMBL/GenBank/DDBJ whole genome shotgun (WGS) entry which is preliminary data.</text>
</comment>
<dbReference type="Proteomes" id="UP000292702">
    <property type="component" value="Unassembled WGS sequence"/>
</dbReference>
<keyword evidence="1" id="KW-0812">Transmembrane</keyword>
<dbReference type="STRING" id="92696.A0A4V2MVK0"/>
<dbReference type="EMBL" id="RWJN01000335">
    <property type="protein sequence ID" value="TCD62927.1"/>
    <property type="molecule type" value="Genomic_DNA"/>
</dbReference>
<proteinExistence type="predicted"/>
<evidence type="ECO:0000256" key="1">
    <source>
        <dbReference type="SAM" id="Phobius"/>
    </source>
</evidence>
<feature type="transmembrane region" description="Helical" evidence="1">
    <location>
        <begin position="269"/>
        <end position="290"/>
    </location>
</feature>
<dbReference type="Pfam" id="PF20153">
    <property type="entry name" value="DUF6535"/>
    <property type="match status" value="1"/>
</dbReference>
<evidence type="ECO:0000259" key="2">
    <source>
        <dbReference type="Pfam" id="PF20153"/>
    </source>
</evidence>
<organism evidence="3 4">
    <name type="scientific">Steccherinum ochraceum</name>
    <dbReference type="NCBI Taxonomy" id="92696"/>
    <lineage>
        <taxon>Eukaryota</taxon>
        <taxon>Fungi</taxon>
        <taxon>Dikarya</taxon>
        <taxon>Basidiomycota</taxon>
        <taxon>Agaricomycotina</taxon>
        <taxon>Agaricomycetes</taxon>
        <taxon>Polyporales</taxon>
        <taxon>Steccherinaceae</taxon>
        <taxon>Steccherinum</taxon>
    </lineage>
</organism>
<reference evidence="3 4" key="1">
    <citation type="submission" date="2018-11" db="EMBL/GenBank/DDBJ databases">
        <title>Genome assembly of Steccherinum ochraceum LE-BIN_3174, the white-rot fungus of the Steccherinaceae family (The Residual Polyporoid clade, Polyporales, Basidiomycota).</title>
        <authorList>
            <person name="Fedorova T.V."/>
            <person name="Glazunova O.A."/>
            <person name="Landesman E.O."/>
            <person name="Moiseenko K.V."/>
            <person name="Psurtseva N.V."/>
            <person name="Savinova O.S."/>
            <person name="Shakhova N.V."/>
            <person name="Tyazhelova T.V."/>
            <person name="Vasina D.V."/>
        </authorList>
    </citation>
    <scope>NUCLEOTIDE SEQUENCE [LARGE SCALE GENOMIC DNA]</scope>
    <source>
        <strain evidence="3 4">LE-BIN_3174</strain>
    </source>
</reference>
<dbReference type="InterPro" id="IPR045338">
    <property type="entry name" value="DUF6535"/>
</dbReference>
<keyword evidence="4" id="KW-1185">Reference proteome</keyword>
<accession>A0A4V2MVK0</accession>
<dbReference type="AlphaFoldDB" id="A0A4V2MVK0"/>
<feature type="transmembrane region" description="Helical" evidence="1">
    <location>
        <begin position="134"/>
        <end position="156"/>
    </location>
</feature>